<protein>
    <submittedName>
        <fullName evidence="1">Uncharacterized protein</fullName>
    </submittedName>
</protein>
<evidence type="ECO:0000313" key="2">
    <source>
        <dbReference type="Proteomes" id="UP000712600"/>
    </source>
</evidence>
<comment type="caution">
    <text evidence="1">The sequence shown here is derived from an EMBL/GenBank/DDBJ whole genome shotgun (WGS) entry which is preliminary data.</text>
</comment>
<reference evidence="1" key="1">
    <citation type="submission" date="2019-12" db="EMBL/GenBank/DDBJ databases">
        <title>Genome sequencing and annotation of Brassica cretica.</title>
        <authorList>
            <person name="Studholme D.J."/>
            <person name="Sarris P."/>
        </authorList>
    </citation>
    <scope>NUCLEOTIDE SEQUENCE</scope>
    <source>
        <strain evidence="1">PFS-109/04</strain>
        <tissue evidence="1">Leaf</tissue>
    </source>
</reference>
<dbReference type="EMBL" id="QGKX02001290">
    <property type="protein sequence ID" value="KAF3537915.1"/>
    <property type="molecule type" value="Genomic_DNA"/>
</dbReference>
<organism evidence="1 2">
    <name type="scientific">Brassica cretica</name>
    <name type="common">Mustard</name>
    <dbReference type="NCBI Taxonomy" id="69181"/>
    <lineage>
        <taxon>Eukaryota</taxon>
        <taxon>Viridiplantae</taxon>
        <taxon>Streptophyta</taxon>
        <taxon>Embryophyta</taxon>
        <taxon>Tracheophyta</taxon>
        <taxon>Spermatophyta</taxon>
        <taxon>Magnoliopsida</taxon>
        <taxon>eudicotyledons</taxon>
        <taxon>Gunneridae</taxon>
        <taxon>Pentapetalae</taxon>
        <taxon>rosids</taxon>
        <taxon>malvids</taxon>
        <taxon>Brassicales</taxon>
        <taxon>Brassicaceae</taxon>
        <taxon>Brassiceae</taxon>
        <taxon>Brassica</taxon>
    </lineage>
</organism>
<proteinExistence type="predicted"/>
<gene>
    <name evidence="1" type="ORF">F2Q69_00024236</name>
</gene>
<dbReference type="Proteomes" id="UP000712600">
    <property type="component" value="Unassembled WGS sequence"/>
</dbReference>
<name>A0A8S9Q2A6_BRACR</name>
<dbReference type="AlphaFoldDB" id="A0A8S9Q2A6"/>
<evidence type="ECO:0000313" key="1">
    <source>
        <dbReference type="EMBL" id="KAF3537915.1"/>
    </source>
</evidence>
<accession>A0A8S9Q2A6</accession>
<sequence>MTRNQQEPKIVEVGFEVGTRNRHEPTTVEHGATLPWGGVSSRVNHGSSEKKLFLAPRWLGLRDSAGIDVMSLPPFTLSLDKPRDPALRILPYGYGPVYVVDALAAVGGLVVRRGPPIKEKIAGSS</sequence>